<evidence type="ECO:0000259" key="25">
    <source>
        <dbReference type="PROSITE" id="PS50885"/>
    </source>
</evidence>
<evidence type="ECO:0000256" key="19">
    <source>
        <dbReference type="ARBA" id="ARBA00023026"/>
    </source>
</evidence>
<dbReference type="EC" id="2.7.13.3" evidence="5"/>
<reference evidence="27" key="1">
    <citation type="journal article" date="2019" name="Int. J. Syst. Evol. Microbiol.">
        <title>The Global Catalogue of Microorganisms (GCM) 10K type strain sequencing project: providing services to taxonomists for standard genome sequencing and annotation.</title>
        <authorList>
            <consortium name="The Broad Institute Genomics Platform"/>
            <consortium name="The Broad Institute Genome Sequencing Center for Infectious Disease"/>
            <person name="Wu L."/>
            <person name="Ma J."/>
        </authorList>
    </citation>
    <scope>NUCLEOTIDE SEQUENCE [LARGE SCALE GENOMIC DNA]</scope>
    <source>
        <strain evidence="27">JCM 19015</strain>
    </source>
</reference>
<organism evidence="26 27">
    <name type="scientific">Amnibacterium soli</name>
    <dbReference type="NCBI Taxonomy" id="1282736"/>
    <lineage>
        <taxon>Bacteria</taxon>
        <taxon>Bacillati</taxon>
        <taxon>Actinomycetota</taxon>
        <taxon>Actinomycetes</taxon>
        <taxon>Micrococcales</taxon>
        <taxon>Microbacteriaceae</taxon>
        <taxon>Amnibacterium</taxon>
    </lineage>
</organism>
<dbReference type="CDD" id="cd00082">
    <property type="entry name" value="HisKA"/>
    <property type="match status" value="1"/>
</dbReference>
<keyword evidence="20" id="KW-0464">Manganese</keyword>
<keyword evidence="13" id="KW-0067">ATP-binding</keyword>
<dbReference type="InterPro" id="IPR003661">
    <property type="entry name" value="HisK_dim/P_dom"/>
</dbReference>
<dbReference type="SUPFAM" id="SSF55874">
    <property type="entry name" value="ATPase domain of HSP90 chaperone/DNA topoisomerase II/histidine kinase"/>
    <property type="match status" value="1"/>
</dbReference>
<evidence type="ECO:0000256" key="7">
    <source>
        <dbReference type="ARBA" id="ARBA00022553"/>
    </source>
</evidence>
<evidence type="ECO:0000256" key="16">
    <source>
        <dbReference type="ARBA" id="ARBA00022989"/>
    </source>
</evidence>
<keyword evidence="27" id="KW-1185">Reference proteome</keyword>
<dbReference type="InterPro" id="IPR036890">
    <property type="entry name" value="HATPase_C_sf"/>
</dbReference>
<evidence type="ECO:0000256" key="8">
    <source>
        <dbReference type="ARBA" id="ARBA00022679"/>
    </source>
</evidence>
<evidence type="ECO:0000256" key="23">
    <source>
        <dbReference type="SAM" id="Phobius"/>
    </source>
</evidence>
<keyword evidence="15" id="KW-0904">Protein phosphatase</keyword>
<dbReference type="PANTHER" id="PTHR44936">
    <property type="entry name" value="SENSOR PROTEIN CREC"/>
    <property type="match status" value="1"/>
</dbReference>
<proteinExistence type="predicted"/>
<comment type="caution">
    <text evidence="26">The sequence shown here is derived from an EMBL/GenBank/DDBJ whole genome shotgun (WGS) entry which is preliminary data.</text>
</comment>
<dbReference type="PRINTS" id="PR00344">
    <property type="entry name" value="BCTRLSENSOR"/>
</dbReference>
<dbReference type="Gene3D" id="3.30.565.10">
    <property type="entry name" value="Histidine kinase-like ATPase, C-terminal domain"/>
    <property type="match status" value="1"/>
</dbReference>
<keyword evidence="6" id="KW-1003">Cell membrane</keyword>
<keyword evidence="14" id="KW-0460">Magnesium</keyword>
<gene>
    <name evidence="26" type="ORF">GCM10025783_02300</name>
</gene>
<accession>A0ABP8YRX1</accession>
<dbReference type="Pfam" id="PF00512">
    <property type="entry name" value="HisKA"/>
    <property type="match status" value="1"/>
</dbReference>
<evidence type="ECO:0000256" key="6">
    <source>
        <dbReference type="ARBA" id="ARBA00022475"/>
    </source>
</evidence>
<evidence type="ECO:0000256" key="2">
    <source>
        <dbReference type="ARBA" id="ARBA00001936"/>
    </source>
</evidence>
<feature type="domain" description="Histidine kinase" evidence="24">
    <location>
        <begin position="239"/>
        <end position="436"/>
    </location>
</feature>
<evidence type="ECO:0000256" key="1">
    <source>
        <dbReference type="ARBA" id="ARBA00000085"/>
    </source>
</evidence>
<keyword evidence="16 23" id="KW-1133">Transmembrane helix</keyword>
<keyword evidence="8" id="KW-0808">Transferase</keyword>
<keyword evidence="23" id="KW-0472">Membrane</keyword>
<dbReference type="SUPFAM" id="SSF47384">
    <property type="entry name" value="Homodimeric domain of signal transducing histidine kinase"/>
    <property type="match status" value="1"/>
</dbReference>
<dbReference type="GO" id="GO:0016301">
    <property type="term" value="F:kinase activity"/>
    <property type="evidence" value="ECO:0007669"/>
    <property type="project" value="UniProtKB-KW"/>
</dbReference>
<evidence type="ECO:0000256" key="22">
    <source>
        <dbReference type="ARBA" id="ARBA00041776"/>
    </source>
</evidence>
<feature type="transmembrane region" description="Helical" evidence="23">
    <location>
        <begin position="21"/>
        <end position="40"/>
    </location>
</feature>
<dbReference type="PANTHER" id="PTHR44936:SF9">
    <property type="entry name" value="SENSOR PROTEIN CREC"/>
    <property type="match status" value="1"/>
</dbReference>
<dbReference type="Pfam" id="PF02518">
    <property type="entry name" value="HATPase_c"/>
    <property type="match status" value="1"/>
</dbReference>
<evidence type="ECO:0000256" key="5">
    <source>
        <dbReference type="ARBA" id="ARBA00012438"/>
    </source>
</evidence>
<evidence type="ECO:0000313" key="27">
    <source>
        <dbReference type="Proteomes" id="UP001500121"/>
    </source>
</evidence>
<name>A0ABP8YRX1_9MICO</name>
<evidence type="ECO:0000256" key="3">
    <source>
        <dbReference type="ARBA" id="ARBA00001946"/>
    </source>
</evidence>
<dbReference type="InterPro" id="IPR005467">
    <property type="entry name" value="His_kinase_dom"/>
</dbReference>
<dbReference type="InterPro" id="IPR003594">
    <property type="entry name" value="HATPase_dom"/>
</dbReference>
<evidence type="ECO:0000256" key="11">
    <source>
        <dbReference type="ARBA" id="ARBA00022777"/>
    </source>
</evidence>
<evidence type="ECO:0000256" key="21">
    <source>
        <dbReference type="ARBA" id="ARBA00040454"/>
    </source>
</evidence>
<evidence type="ECO:0000256" key="14">
    <source>
        <dbReference type="ARBA" id="ARBA00022842"/>
    </source>
</evidence>
<comment type="cofactor">
    <cofactor evidence="2">
        <name>Mn(2+)</name>
        <dbReference type="ChEBI" id="CHEBI:29035"/>
    </cofactor>
</comment>
<dbReference type="Gene3D" id="1.10.287.130">
    <property type="match status" value="1"/>
</dbReference>
<keyword evidence="10" id="KW-0547">Nucleotide-binding</keyword>
<dbReference type="Proteomes" id="UP001500121">
    <property type="component" value="Unassembled WGS sequence"/>
</dbReference>
<dbReference type="RefSeq" id="WP_345479069.1">
    <property type="nucleotide sequence ID" value="NZ_BAABLP010000001.1"/>
</dbReference>
<evidence type="ECO:0000259" key="24">
    <source>
        <dbReference type="PROSITE" id="PS50109"/>
    </source>
</evidence>
<keyword evidence="17" id="KW-0902">Two-component regulatory system</keyword>
<keyword evidence="18" id="KW-0346">Stress response</keyword>
<protein>
    <recommendedName>
        <fullName evidence="21">Signal transduction histidine-protein kinase/phosphatase MprB</fullName>
        <ecNumber evidence="5">2.7.13.3</ecNumber>
    </recommendedName>
    <alternativeName>
        <fullName evidence="22">Mycobacterial persistence regulator B</fullName>
    </alternativeName>
</protein>
<comment type="subcellular location">
    <subcellularLocation>
        <location evidence="4">Cell membrane</location>
        <topology evidence="4">Multi-pass membrane protein</topology>
    </subcellularLocation>
</comment>
<evidence type="ECO:0000313" key="26">
    <source>
        <dbReference type="EMBL" id="GAA4735854.1"/>
    </source>
</evidence>
<evidence type="ECO:0000256" key="15">
    <source>
        <dbReference type="ARBA" id="ARBA00022912"/>
    </source>
</evidence>
<dbReference type="InterPro" id="IPR050980">
    <property type="entry name" value="2C_sensor_his_kinase"/>
</dbReference>
<dbReference type="EMBL" id="BAABLP010000001">
    <property type="protein sequence ID" value="GAA4735854.1"/>
    <property type="molecule type" value="Genomic_DNA"/>
</dbReference>
<sequence length="441" mass="45916">MTARPLRSSASVRRRLTATTALISTVGMLVLIVVVLLVAWRTTDHEMDQVLATRLAAARDAVEVVSGRPQVVDPDDPTFETASWIADPSGRLVAGPTVAEPLRSTVRQLAAHGGGVMEVGSWRVRATSLVPGSRDGRAIVAIDTGPYRSGLGRLIAASVITGVVVVTGVTLLAGLIVRRALAPVATMTATADAWSHERPDRRFGLGVPRDEITALAAVLDGLLDRVDRAIRAEQRLTAEVAHELRTPLTVMRGEAELGAATPRLRKAEHDRFERIVAAADDMGAAMTTLLDAARGSGSAATSTVAEVLAQQAARGGLAVPVQVDRVPEGLVAAAPAEVLGRAVAPLVDNAARYGRTAVRLSAERRGERVLVTVEDDGDGVPVEVGDVFEPGVRDQRSEGAGLGLALARRLARSVGGDAVLVSRSPAVFGIEVPTAPGTGAA</sequence>
<evidence type="ECO:0000256" key="12">
    <source>
        <dbReference type="ARBA" id="ARBA00022801"/>
    </source>
</evidence>
<dbReference type="PROSITE" id="PS50885">
    <property type="entry name" value="HAMP"/>
    <property type="match status" value="1"/>
</dbReference>
<keyword evidence="9 23" id="KW-0812">Transmembrane</keyword>
<keyword evidence="7" id="KW-0597">Phosphoprotein</keyword>
<feature type="transmembrane region" description="Helical" evidence="23">
    <location>
        <begin position="154"/>
        <end position="177"/>
    </location>
</feature>
<evidence type="ECO:0000256" key="17">
    <source>
        <dbReference type="ARBA" id="ARBA00023012"/>
    </source>
</evidence>
<comment type="cofactor">
    <cofactor evidence="3">
        <name>Mg(2+)</name>
        <dbReference type="ChEBI" id="CHEBI:18420"/>
    </cofactor>
</comment>
<dbReference type="SMART" id="SM00388">
    <property type="entry name" value="HisKA"/>
    <property type="match status" value="1"/>
</dbReference>
<dbReference type="PROSITE" id="PS50109">
    <property type="entry name" value="HIS_KIN"/>
    <property type="match status" value="1"/>
</dbReference>
<evidence type="ECO:0000256" key="18">
    <source>
        <dbReference type="ARBA" id="ARBA00023016"/>
    </source>
</evidence>
<evidence type="ECO:0000256" key="4">
    <source>
        <dbReference type="ARBA" id="ARBA00004651"/>
    </source>
</evidence>
<keyword evidence="11 26" id="KW-0418">Kinase</keyword>
<dbReference type="InterPro" id="IPR003660">
    <property type="entry name" value="HAMP_dom"/>
</dbReference>
<evidence type="ECO:0000256" key="9">
    <source>
        <dbReference type="ARBA" id="ARBA00022692"/>
    </source>
</evidence>
<dbReference type="SMART" id="SM00387">
    <property type="entry name" value="HATPase_c"/>
    <property type="match status" value="1"/>
</dbReference>
<feature type="domain" description="HAMP" evidence="25">
    <location>
        <begin position="178"/>
        <end position="231"/>
    </location>
</feature>
<dbReference type="InterPro" id="IPR004358">
    <property type="entry name" value="Sig_transdc_His_kin-like_C"/>
</dbReference>
<keyword evidence="19" id="KW-0843">Virulence</keyword>
<evidence type="ECO:0000256" key="13">
    <source>
        <dbReference type="ARBA" id="ARBA00022840"/>
    </source>
</evidence>
<keyword evidence="12" id="KW-0378">Hydrolase</keyword>
<comment type="catalytic activity">
    <reaction evidence="1">
        <text>ATP + protein L-histidine = ADP + protein N-phospho-L-histidine.</text>
        <dbReference type="EC" id="2.7.13.3"/>
    </reaction>
</comment>
<evidence type="ECO:0000256" key="10">
    <source>
        <dbReference type="ARBA" id="ARBA00022741"/>
    </source>
</evidence>
<evidence type="ECO:0000256" key="20">
    <source>
        <dbReference type="ARBA" id="ARBA00023211"/>
    </source>
</evidence>
<dbReference type="InterPro" id="IPR036097">
    <property type="entry name" value="HisK_dim/P_sf"/>
</dbReference>